<dbReference type="InterPro" id="IPR004875">
    <property type="entry name" value="DDE_SF_endonuclease_dom"/>
</dbReference>
<dbReference type="Pfam" id="PF03184">
    <property type="entry name" value="DDE_1"/>
    <property type="match status" value="1"/>
</dbReference>
<gene>
    <name evidence="2" type="ORF">NQ318_016051</name>
</gene>
<sequence>MKERLMDGAPSGSQGSCTDNGWVNGPTFLPWLKHFVETVRLTKEKSVCCFSTTMKNKFFPALEYASQNNVIFLSFAPHTTNKMQPLDVSVYGPIKKFLEQELNTFKKITSATFHTCLFEELQPKMQLVGLAKQAYFHSIRTFSETQILLQRH</sequence>
<keyword evidence="3" id="KW-1185">Reference proteome</keyword>
<dbReference type="GO" id="GO:0003676">
    <property type="term" value="F:nucleic acid binding"/>
    <property type="evidence" value="ECO:0007669"/>
    <property type="project" value="InterPro"/>
</dbReference>
<dbReference type="Proteomes" id="UP001162162">
    <property type="component" value="Unassembled WGS sequence"/>
</dbReference>
<accession>A0AAV8Y2F2</accession>
<evidence type="ECO:0000259" key="1">
    <source>
        <dbReference type="Pfam" id="PF03184"/>
    </source>
</evidence>
<organism evidence="2 3">
    <name type="scientific">Aromia moschata</name>
    <dbReference type="NCBI Taxonomy" id="1265417"/>
    <lineage>
        <taxon>Eukaryota</taxon>
        <taxon>Metazoa</taxon>
        <taxon>Ecdysozoa</taxon>
        <taxon>Arthropoda</taxon>
        <taxon>Hexapoda</taxon>
        <taxon>Insecta</taxon>
        <taxon>Pterygota</taxon>
        <taxon>Neoptera</taxon>
        <taxon>Endopterygota</taxon>
        <taxon>Coleoptera</taxon>
        <taxon>Polyphaga</taxon>
        <taxon>Cucujiformia</taxon>
        <taxon>Chrysomeloidea</taxon>
        <taxon>Cerambycidae</taxon>
        <taxon>Cerambycinae</taxon>
        <taxon>Callichromatini</taxon>
        <taxon>Aromia</taxon>
    </lineage>
</organism>
<protein>
    <recommendedName>
        <fullName evidence="1">DDE-1 domain-containing protein</fullName>
    </recommendedName>
</protein>
<evidence type="ECO:0000313" key="2">
    <source>
        <dbReference type="EMBL" id="KAJ8945281.1"/>
    </source>
</evidence>
<comment type="caution">
    <text evidence="2">The sequence shown here is derived from an EMBL/GenBank/DDBJ whole genome shotgun (WGS) entry which is preliminary data.</text>
</comment>
<dbReference type="AlphaFoldDB" id="A0AAV8Y2F2"/>
<feature type="domain" description="DDE-1" evidence="1">
    <location>
        <begin position="16"/>
        <end position="101"/>
    </location>
</feature>
<evidence type="ECO:0000313" key="3">
    <source>
        <dbReference type="Proteomes" id="UP001162162"/>
    </source>
</evidence>
<dbReference type="EMBL" id="JAPWTK010000222">
    <property type="protein sequence ID" value="KAJ8945281.1"/>
    <property type="molecule type" value="Genomic_DNA"/>
</dbReference>
<reference evidence="2" key="1">
    <citation type="journal article" date="2023" name="Insect Mol. Biol.">
        <title>Genome sequencing provides insights into the evolution of gene families encoding plant cell wall-degrading enzymes in longhorned beetles.</title>
        <authorList>
            <person name="Shin N.R."/>
            <person name="Okamura Y."/>
            <person name="Kirsch R."/>
            <person name="Pauchet Y."/>
        </authorList>
    </citation>
    <scope>NUCLEOTIDE SEQUENCE</scope>
    <source>
        <strain evidence="2">AMC_N1</strain>
    </source>
</reference>
<proteinExistence type="predicted"/>
<name>A0AAV8Y2F2_9CUCU</name>